<evidence type="ECO:0000313" key="1">
    <source>
        <dbReference type="EMBL" id="KAI4571500.1"/>
    </source>
</evidence>
<gene>
    <name evidence="1" type="ORF">MJG53_013606</name>
</gene>
<dbReference type="EMBL" id="CM043041">
    <property type="protein sequence ID" value="KAI4571500.1"/>
    <property type="molecule type" value="Genomic_DNA"/>
</dbReference>
<accession>A0ACB9UJC6</accession>
<evidence type="ECO:0000313" key="2">
    <source>
        <dbReference type="Proteomes" id="UP001057279"/>
    </source>
</evidence>
<protein>
    <submittedName>
        <fullName evidence="1">Uncharacterized protein</fullName>
    </submittedName>
</protein>
<proteinExistence type="predicted"/>
<dbReference type="Proteomes" id="UP001057279">
    <property type="component" value="Linkage Group LG16"/>
</dbReference>
<reference evidence="1" key="1">
    <citation type="submission" date="2022-03" db="EMBL/GenBank/DDBJ databases">
        <title>Genomic analyses of argali, domestic sheep and their hybrids provide insights into chromosomal evolution, heterosis and genetic basis of agronomic traits.</title>
        <authorList>
            <person name="Li M."/>
        </authorList>
    </citation>
    <scope>NUCLEOTIDE SEQUENCE</scope>
    <source>
        <strain evidence="1">F1 hybrid</strain>
    </source>
</reference>
<organism evidence="1 2">
    <name type="scientific">Ovis ammon polii x Ovis aries</name>
    <dbReference type="NCBI Taxonomy" id="2918886"/>
    <lineage>
        <taxon>Eukaryota</taxon>
        <taxon>Metazoa</taxon>
        <taxon>Chordata</taxon>
        <taxon>Craniata</taxon>
        <taxon>Vertebrata</taxon>
        <taxon>Euteleostomi</taxon>
        <taxon>Mammalia</taxon>
        <taxon>Eutheria</taxon>
        <taxon>Laurasiatheria</taxon>
        <taxon>Artiodactyla</taxon>
        <taxon>Ruminantia</taxon>
        <taxon>Pecora</taxon>
        <taxon>Bovidae</taxon>
        <taxon>Caprinae</taxon>
        <taxon>Ovis</taxon>
    </lineage>
</organism>
<name>A0ACB9UJC6_9CETA</name>
<keyword evidence="2" id="KW-1185">Reference proteome</keyword>
<comment type="caution">
    <text evidence="1">The sequence shown here is derived from an EMBL/GenBank/DDBJ whole genome shotgun (WGS) entry which is preliminary data.</text>
</comment>
<sequence length="93" mass="9393">MLARGGPVGEGPGAVTHGAVTQRDGGGGGGGGRSTSDSSLEGTPTDPPESTRSPPSPPAVRKACRETIPDISTSAPDPVLRLKNLPQRTLLWP</sequence>